<dbReference type="Proteomes" id="UP000008810">
    <property type="component" value="Chromosome 1"/>
</dbReference>
<proteinExistence type="predicted"/>
<feature type="region of interest" description="Disordered" evidence="1">
    <location>
        <begin position="131"/>
        <end position="158"/>
    </location>
</feature>
<reference evidence="2" key="2">
    <citation type="submission" date="2017-06" db="EMBL/GenBank/DDBJ databases">
        <title>WGS assembly of Brachypodium distachyon.</title>
        <authorList>
            <consortium name="The International Brachypodium Initiative"/>
            <person name="Lucas S."/>
            <person name="Harmon-Smith M."/>
            <person name="Lail K."/>
            <person name="Tice H."/>
            <person name="Grimwood J."/>
            <person name="Bruce D."/>
            <person name="Barry K."/>
            <person name="Shu S."/>
            <person name="Lindquist E."/>
            <person name="Wang M."/>
            <person name="Pitluck S."/>
            <person name="Vogel J.P."/>
            <person name="Garvin D.F."/>
            <person name="Mockler T.C."/>
            <person name="Schmutz J."/>
            <person name="Rokhsar D."/>
            <person name="Bevan M.W."/>
        </authorList>
    </citation>
    <scope>NUCLEOTIDE SEQUENCE</scope>
    <source>
        <strain evidence="2">Bd21</strain>
    </source>
</reference>
<dbReference type="AlphaFoldDB" id="A0A0Q3L3K6"/>
<evidence type="ECO:0000313" key="3">
    <source>
        <dbReference type="EnsemblPlants" id="KQK17729"/>
    </source>
</evidence>
<sequence>MRRTGSCACKRGEEPVLPGGGGGPRSGGRGLESAAEKNWRREIPRRWWGGEDKREAGRTTSHEDEASSSEISAAGAAKAANATTTKPAGAGDFSRGYAESAMCDAEEEGGVAARTDAGDGKKEKTVSFLGASGCGSLGPDRIGSHTGARGGHGRPQQHVDDRIHDYHITRSEQLAEGVGGGGLQRRRGIPHERAGALVDDGIAGAGEEGRDDLGIPRKAAAAAGRVPDHRGDELDSQHLDEVGPIGDAVGVGEQVGGGAVVLAGAEETERLPPRGRVLLRGERALREAGRVGDVPAGAGKEAGDGVDRGEGVAADEVVRVGEVLADGGREGLEQIWVSEAAEEAQRDAPEVLVGVVQVFLEVTGENRKDAAVVAVVPDHLQVEEEELLDRVVFGGEDVADGVEEVAEAEGIADGDDALHGADLGGGGVCLEVSLDLSDRGGAFFVKVYQDSAMLFAHHGGSLAACRRQWTPDLGRRREGRFPFLFPRKRKEGQIATSA</sequence>
<dbReference type="EMBL" id="CM000880">
    <property type="protein sequence ID" value="KQK17729.2"/>
    <property type="molecule type" value="Genomic_DNA"/>
</dbReference>
<dbReference type="Gramene" id="KQK17729">
    <property type="protein sequence ID" value="KQK17729"/>
    <property type="gene ID" value="BRADI_1g36361v3"/>
</dbReference>
<evidence type="ECO:0000256" key="1">
    <source>
        <dbReference type="SAM" id="MobiDB-lite"/>
    </source>
</evidence>
<accession>A0A0Q3L3K6</accession>
<feature type="compositionally biased region" description="Basic and acidic residues" evidence="1">
    <location>
        <begin position="34"/>
        <end position="65"/>
    </location>
</feature>
<organism evidence="2">
    <name type="scientific">Brachypodium distachyon</name>
    <name type="common">Purple false brome</name>
    <name type="synonym">Trachynia distachya</name>
    <dbReference type="NCBI Taxonomy" id="15368"/>
    <lineage>
        <taxon>Eukaryota</taxon>
        <taxon>Viridiplantae</taxon>
        <taxon>Streptophyta</taxon>
        <taxon>Embryophyta</taxon>
        <taxon>Tracheophyta</taxon>
        <taxon>Spermatophyta</taxon>
        <taxon>Magnoliopsida</taxon>
        <taxon>Liliopsida</taxon>
        <taxon>Poales</taxon>
        <taxon>Poaceae</taxon>
        <taxon>BOP clade</taxon>
        <taxon>Pooideae</taxon>
        <taxon>Stipodae</taxon>
        <taxon>Brachypodieae</taxon>
        <taxon>Brachypodium</taxon>
    </lineage>
</organism>
<reference evidence="3" key="3">
    <citation type="submission" date="2018-08" db="UniProtKB">
        <authorList>
            <consortium name="EnsemblPlants"/>
        </authorList>
    </citation>
    <scope>IDENTIFICATION</scope>
    <source>
        <strain evidence="3">cv. Bd21</strain>
    </source>
</reference>
<protein>
    <submittedName>
        <fullName evidence="2 3">Uncharacterized protein</fullName>
    </submittedName>
</protein>
<evidence type="ECO:0000313" key="4">
    <source>
        <dbReference type="Proteomes" id="UP000008810"/>
    </source>
</evidence>
<feature type="compositionally biased region" description="Gly residues" evidence="1">
    <location>
        <begin position="18"/>
        <end position="30"/>
    </location>
</feature>
<name>A0A0Q3L3K6_BRADI</name>
<dbReference type="EnsemblPlants" id="KQK17729">
    <property type="protein sequence ID" value="KQK17729"/>
    <property type="gene ID" value="BRADI_1g36361v3"/>
</dbReference>
<evidence type="ECO:0000313" key="2">
    <source>
        <dbReference type="EMBL" id="KQK17729.2"/>
    </source>
</evidence>
<feature type="region of interest" description="Disordered" evidence="1">
    <location>
        <begin position="1"/>
        <end position="93"/>
    </location>
</feature>
<gene>
    <name evidence="2" type="ORF">BRADI_1g36361v3</name>
</gene>
<keyword evidence="4" id="KW-1185">Reference proteome</keyword>
<dbReference type="InParanoid" id="A0A0Q3L3K6"/>
<feature type="compositionally biased region" description="Low complexity" evidence="1">
    <location>
        <begin position="73"/>
        <end position="91"/>
    </location>
</feature>
<reference evidence="2 3" key="1">
    <citation type="journal article" date="2010" name="Nature">
        <title>Genome sequencing and analysis of the model grass Brachypodium distachyon.</title>
        <authorList>
            <consortium name="International Brachypodium Initiative"/>
        </authorList>
    </citation>
    <scope>NUCLEOTIDE SEQUENCE [LARGE SCALE GENOMIC DNA]</scope>
    <source>
        <strain evidence="2 3">Bd21</strain>
    </source>
</reference>